<proteinExistence type="predicted"/>
<protein>
    <submittedName>
        <fullName evidence="1">Uncharacterized protein</fullName>
    </submittedName>
</protein>
<evidence type="ECO:0000313" key="2">
    <source>
        <dbReference type="Proteomes" id="UP001177003"/>
    </source>
</evidence>
<dbReference type="AlphaFoldDB" id="A0AA35ZL52"/>
<sequence length="235" mass="26424">MASSENVSLICICDHVKRHPNQSFHINLDASSYNALIKPLIECLKFSPLMKALTMSVDVPLVYLSKAFSNVIYNKSEEVIYVEVSSHKTSITKANFYKLLGLVTSNISFDPNSIPATSLIKMFFLMGYTEVDRKGFWVLTVRASSFIPRSTALLHHKVPQMKNSLIAEIPTLRTTKFVMSDPKNFEFVGSILEVLLKRVSLDNVIIRAYQKFPSFGVCPIPAELKKVVDEGDKTK</sequence>
<dbReference type="Proteomes" id="UP001177003">
    <property type="component" value="Chromosome 7"/>
</dbReference>
<evidence type="ECO:0000313" key="1">
    <source>
        <dbReference type="EMBL" id="CAI9294695.1"/>
    </source>
</evidence>
<keyword evidence="2" id="KW-1185">Reference proteome</keyword>
<reference evidence="1" key="1">
    <citation type="submission" date="2023-04" db="EMBL/GenBank/DDBJ databases">
        <authorList>
            <person name="Vijverberg K."/>
            <person name="Xiong W."/>
            <person name="Schranz E."/>
        </authorList>
    </citation>
    <scope>NUCLEOTIDE SEQUENCE</scope>
</reference>
<dbReference type="EMBL" id="OX465083">
    <property type="protein sequence ID" value="CAI9294695.1"/>
    <property type="molecule type" value="Genomic_DNA"/>
</dbReference>
<gene>
    <name evidence="1" type="ORF">LSALG_LOCUS33665</name>
</gene>
<organism evidence="1 2">
    <name type="scientific">Lactuca saligna</name>
    <name type="common">Willowleaf lettuce</name>
    <dbReference type="NCBI Taxonomy" id="75948"/>
    <lineage>
        <taxon>Eukaryota</taxon>
        <taxon>Viridiplantae</taxon>
        <taxon>Streptophyta</taxon>
        <taxon>Embryophyta</taxon>
        <taxon>Tracheophyta</taxon>
        <taxon>Spermatophyta</taxon>
        <taxon>Magnoliopsida</taxon>
        <taxon>eudicotyledons</taxon>
        <taxon>Gunneridae</taxon>
        <taxon>Pentapetalae</taxon>
        <taxon>asterids</taxon>
        <taxon>campanulids</taxon>
        <taxon>Asterales</taxon>
        <taxon>Asteraceae</taxon>
        <taxon>Cichorioideae</taxon>
        <taxon>Cichorieae</taxon>
        <taxon>Lactucinae</taxon>
        <taxon>Lactuca</taxon>
    </lineage>
</organism>
<accession>A0AA35ZL52</accession>
<name>A0AA35ZL52_LACSI</name>